<protein>
    <submittedName>
        <fullName evidence="1">Uncharacterized protein</fullName>
    </submittedName>
</protein>
<dbReference type="PATRIC" id="fig|100226.15.peg.8156"/>
<dbReference type="HOGENOM" id="CLU_1546678_0_0_11"/>
<evidence type="ECO:0000313" key="2">
    <source>
        <dbReference type="Proteomes" id="UP000001973"/>
    </source>
</evidence>
<evidence type="ECO:0000313" key="1">
    <source>
        <dbReference type="EMBL" id="CAC36737.1"/>
    </source>
</evidence>
<geneLocation type="plasmid" evidence="2">
    <name>SCP1</name>
</geneLocation>
<dbReference type="KEGG" id="sco:SCP1.216"/>
<keyword evidence="2" id="KW-1185">Reference proteome</keyword>
<name>Q9ACT7_STRCO</name>
<reference evidence="1 2" key="1">
    <citation type="journal article" date="1998" name="J. Bacteriol.">
        <title>Cloning and physical mapping of the EcoRI fragments of the giant linear plasmid SCP1.</title>
        <authorList>
            <person name="Redenbach M."/>
            <person name="Ikeda K."/>
            <person name="Yamasaki M."/>
            <person name="Kinashi H."/>
        </authorList>
    </citation>
    <scope>NUCLEOTIDE SEQUENCE [LARGE SCALE GENOMIC DNA]</scope>
    <source>
        <strain evidence="2">ATCC BAA-471 / A3(2) / M145</strain>
    </source>
</reference>
<dbReference type="InParanoid" id="Q9ACT7"/>
<accession>Q9ACT7</accession>
<dbReference type="OrthoDB" id="3393740at2"/>
<dbReference type="EMBL" id="AL589148">
    <property type="protein sequence ID" value="CAC36737.1"/>
    <property type="molecule type" value="Genomic_DNA"/>
</dbReference>
<dbReference type="STRING" id="100226.gene:17765721"/>
<sequence length="173" mass="18970">MNSSGPARGRHDHLMRGGFGDIHTTTLFPFLTPADVDSLHQAARAVDEARRDGNTVDWEWFPEHAAFSGRQVGTPIILGLDVAGPAEEGDQLEFLLQVVWTDQGRLAVDAVVNVACWCRTDHATHDVDALTVVVSDETSLPEAFWATATRLTGWLAEPHDADYWRAKAGLSPR</sequence>
<dbReference type="AlphaFoldDB" id="Q9ACT7"/>
<dbReference type="Proteomes" id="UP000001973">
    <property type="component" value="Plasmid SCP1"/>
</dbReference>
<reference evidence="2" key="2">
    <citation type="journal article" date="2002" name="Nature">
        <title>Complete genome sequence of the model actinomycete Streptomyces coelicolor A3(2).</title>
        <authorList>
            <person name="Bentley S.D."/>
            <person name="Chater K.F."/>
            <person name="Cerdeno-Tarraga A.M."/>
            <person name="Challis G.L."/>
            <person name="Thomson N.R."/>
            <person name="James K.D."/>
            <person name="Harris D.E."/>
            <person name="Quail M.A."/>
            <person name="Kieser H."/>
            <person name="Harper D."/>
            <person name="Bateman A."/>
            <person name="Brown S."/>
            <person name="Chandra G."/>
            <person name="Chen C.W."/>
            <person name="Collins M."/>
            <person name="Cronin A."/>
            <person name="Fraser A."/>
            <person name="Goble A."/>
            <person name="Hidalgo J."/>
            <person name="Hornsby T."/>
            <person name="Howarth S."/>
            <person name="Huang C.H."/>
            <person name="Kieser T."/>
            <person name="Larke L."/>
            <person name="Murphy L."/>
            <person name="Oliver K."/>
            <person name="O'Neil S."/>
            <person name="Rabbinowitsch E."/>
            <person name="Rajandream M.A."/>
            <person name="Rutherford K."/>
            <person name="Rutter S."/>
            <person name="Seeger K."/>
            <person name="Saunders D."/>
            <person name="Sharp S."/>
            <person name="Squares R."/>
            <person name="Squares S."/>
            <person name="Taylor K."/>
            <person name="Warren T."/>
            <person name="Wietzorrek A."/>
            <person name="Woodward J."/>
            <person name="Barrell B.G."/>
            <person name="Parkhill J."/>
            <person name="Hopwood D.A."/>
        </authorList>
    </citation>
    <scope>NUCLEOTIDE SEQUENCE [LARGE SCALE GENOMIC DNA]</scope>
    <source>
        <strain evidence="2">ATCC BAA-471 / A3(2) / M145</strain>
    </source>
</reference>
<gene>
    <name evidence="1" type="ordered locus">SCP1.216</name>
</gene>
<organism evidence="1 2">
    <name type="scientific">Streptomyces coelicolor (strain ATCC BAA-471 / A3(2) / M145)</name>
    <dbReference type="NCBI Taxonomy" id="100226"/>
    <lineage>
        <taxon>Bacteria</taxon>
        <taxon>Bacillati</taxon>
        <taxon>Actinomycetota</taxon>
        <taxon>Actinomycetes</taxon>
        <taxon>Kitasatosporales</taxon>
        <taxon>Streptomycetaceae</taxon>
        <taxon>Streptomyces</taxon>
        <taxon>Streptomyces albidoflavus group</taxon>
    </lineage>
</organism>
<proteinExistence type="predicted"/>
<reference evidence="1 2" key="3">
    <citation type="journal article" date="2008" name="Proc. Natl. Acad. Sci. U.S.A.">
        <title>2-Alkyl-4-hydroxymethylfuran-3-carboxylic acids, antibiotic production inducers discovered by Streptomyces coelicolor genome mining.</title>
        <authorList>
            <person name="Corre C."/>
            <person name="Song L."/>
            <person name="O'Rourke S."/>
            <person name="Chater K.F."/>
            <person name="Challis G.L."/>
        </authorList>
    </citation>
    <scope>NUCLEOTIDE SEQUENCE [LARGE SCALE GENOMIC DNA]</scope>
    <source>
        <strain evidence="2">ATCC BAA-471 / A3(2) / M145</strain>
    </source>
</reference>
<reference evidence="1 2" key="4">
    <citation type="journal article" date="2009" name="Mol. Microbiol.">
        <title>Extracellular signalling, translational control, two repressors and an activator all contribute to the regulation of methylenomycin production in Streptomyces coelicolor.</title>
        <authorList>
            <person name="O'Rourke S."/>
            <person name="Wietzorrek A."/>
            <person name="Fowler K."/>
            <person name="Corre C."/>
            <person name="Challis G.L."/>
            <person name="Chater K.F."/>
        </authorList>
    </citation>
    <scope>NUCLEOTIDE SEQUENCE [LARGE SCALE GENOMIC DNA]</scope>
    <source>
        <strain evidence="2">ATCC BAA-471 / A3(2) / M145</strain>
    </source>
</reference>